<feature type="non-terminal residue" evidence="2">
    <location>
        <position position="724"/>
    </location>
</feature>
<dbReference type="Pfam" id="PF23023">
    <property type="entry name" value="Anti-Pycsar_Apyc1"/>
    <property type="match status" value="1"/>
</dbReference>
<dbReference type="InterPro" id="IPR018490">
    <property type="entry name" value="cNMP-bd_dom_sf"/>
</dbReference>
<dbReference type="SUPFAM" id="SSF56281">
    <property type="entry name" value="Metallo-hydrolase/oxidoreductase"/>
    <property type="match status" value="1"/>
</dbReference>
<sequence length="724" mass="79593">LNGRGLMIDPPPFSSQTLSAEGIRPSCIVGIILTHTHADHDAGAFQKILEGGAVVVTTDTIYRSFIRKYSALSEISETFLKRSHRFRAAKIGEDLKILGATFKFFYSLHTIPCVGFRVEWRGRSIVFSGDHLNDPETLERLVEEKVMTKERKDELNNMALQPCDLLLHESGAPPIHTPLAVLEALPDGVKARMYVVHTSNLPENSTLRVAPTGTEGTIRISETEPGSVLPKKSNNRLSPYATTSPVPIEERRHSLQPADSILQPARRSSIAENTMSSAFSPSGAFSSIQDLESRRQHLTTSINAGHQSSTGVLSLRETSSSDSWFMLSLLYNLPFVSDLGYSSVMELLELSQIMTFVKGSTVLKKEDRKAGAYLVMVWEGEIIEAHTNDQDAREPVVFHAGDWTGPLTFQPNRDQSSEASSAHERKMVANSPGGVKIIKISVSELKFVLQTGSKLYGQFLNVCQLQKSLPAIDHFESVISENSNLSCLNPIQHRHLESLSCTRTAFDPGEFIWRRGDVADAMFIVVRGSAEFLPYRGIGSLEKGRSGSLDTPRCSVTTREALNEAQKSAVAHSNNYNDNSDGDVDAATQPNVKQITRRATIAFPTPSAPKDEFLSRSFGSTNDLESAALDERRHMLLETSGSDLISCDMRHKVGRSAFLGNVSEFMLAEEKPNLENACQGRHKSTLRAGAEGCDVIVFSKEDFLQFVNTHSGVLLSLLGTEVVV</sequence>
<dbReference type="InterPro" id="IPR036866">
    <property type="entry name" value="RibonucZ/Hydroxyglut_hydro"/>
</dbReference>
<dbReference type="PANTHER" id="PTHR46018:SF2">
    <property type="entry name" value="ZINC PHOSPHODIESTERASE ELAC PROTEIN 1"/>
    <property type="match status" value="1"/>
</dbReference>
<dbReference type="GO" id="GO:0005634">
    <property type="term" value="C:nucleus"/>
    <property type="evidence" value="ECO:0007669"/>
    <property type="project" value="TreeGrafter"/>
</dbReference>
<proteinExistence type="predicted"/>
<dbReference type="Gene3D" id="2.60.120.10">
    <property type="entry name" value="Jelly Rolls"/>
    <property type="match status" value="1"/>
</dbReference>
<gene>
    <name evidence="2" type="ORF">TL16_g09117</name>
</gene>
<reference evidence="3" key="1">
    <citation type="journal article" date="2023" name="Commun. Biol.">
        <title>Genome analysis of Parmales, the sister group of diatoms, reveals the evolutionary specialization of diatoms from phago-mixotrophs to photoautotrophs.</title>
        <authorList>
            <person name="Ban H."/>
            <person name="Sato S."/>
            <person name="Yoshikawa S."/>
            <person name="Yamada K."/>
            <person name="Nakamura Y."/>
            <person name="Ichinomiya M."/>
            <person name="Sato N."/>
            <person name="Blanc-Mathieu R."/>
            <person name="Endo H."/>
            <person name="Kuwata A."/>
            <person name="Ogata H."/>
        </authorList>
    </citation>
    <scope>NUCLEOTIDE SEQUENCE [LARGE SCALE GENOMIC DNA]</scope>
</reference>
<dbReference type="InterPro" id="IPR000595">
    <property type="entry name" value="cNMP-bd_dom"/>
</dbReference>
<dbReference type="Proteomes" id="UP001162640">
    <property type="component" value="Unassembled WGS sequence"/>
</dbReference>
<dbReference type="SUPFAM" id="SSF51206">
    <property type="entry name" value="cAMP-binding domain-like"/>
    <property type="match status" value="2"/>
</dbReference>
<feature type="non-terminal residue" evidence="2">
    <location>
        <position position="1"/>
    </location>
</feature>
<dbReference type="PANTHER" id="PTHR46018">
    <property type="entry name" value="ZINC PHOSPHODIESTERASE ELAC PROTEIN 1"/>
    <property type="match status" value="1"/>
</dbReference>
<evidence type="ECO:0000259" key="1">
    <source>
        <dbReference type="PROSITE" id="PS50042"/>
    </source>
</evidence>
<protein>
    <recommendedName>
        <fullName evidence="1">Cyclic nucleotide-binding domain-containing protein</fullName>
    </recommendedName>
</protein>
<dbReference type="EMBL" id="BLQM01000307">
    <property type="protein sequence ID" value="GMH82006.1"/>
    <property type="molecule type" value="Genomic_DNA"/>
</dbReference>
<name>A0A9W7B4M0_9STRA</name>
<accession>A0A9W7B4M0</accession>
<comment type="caution">
    <text evidence="2">The sequence shown here is derived from an EMBL/GenBank/DDBJ whole genome shotgun (WGS) entry which is preliminary data.</text>
</comment>
<dbReference type="Gene3D" id="3.60.15.10">
    <property type="entry name" value="Ribonuclease Z/Hydroxyacylglutathione hydrolase-like"/>
    <property type="match status" value="1"/>
</dbReference>
<dbReference type="GO" id="GO:0042781">
    <property type="term" value="F:3'-tRNA processing endoribonuclease activity"/>
    <property type="evidence" value="ECO:0007669"/>
    <property type="project" value="TreeGrafter"/>
</dbReference>
<dbReference type="InterPro" id="IPR014710">
    <property type="entry name" value="RmlC-like_jellyroll"/>
</dbReference>
<organism evidence="2 3">
    <name type="scientific">Triparma laevis f. inornata</name>
    <dbReference type="NCBI Taxonomy" id="1714386"/>
    <lineage>
        <taxon>Eukaryota</taxon>
        <taxon>Sar</taxon>
        <taxon>Stramenopiles</taxon>
        <taxon>Ochrophyta</taxon>
        <taxon>Bolidophyceae</taxon>
        <taxon>Parmales</taxon>
        <taxon>Triparmaceae</taxon>
        <taxon>Triparma</taxon>
    </lineage>
</organism>
<evidence type="ECO:0000313" key="2">
    <source>
        <dbReference type="EMBL" id="GMH82006.1"/>
    </source>
</evidence>
<dbReference type="AlphaFoldDB" id="A0A9W7B4M0"/>
<dbReference type="PROSITE" id="PS50042">
    <property type="entry name" value="CNMP_BINDING_3"/>
    <property type="match status" value="1"/>
</dbReference>
<evidence type="ECO:0000313" key="3">
    <source>
        <dbReference type="Proteomes" id="UP001162640"/>
    </source>
</evidence>
<feature type="domain" description="Cyclic nucleotide-binding" evidence="1">
    <location>
        <begin position="506"/>
        <end position="544"/>
    </location>
</feature>